<evidence type="ECO:0000259" key="2">
    <source>
        <dbReference type="Pfam" id="PF07727"/>
    </source>
</evidence>
<evidence type="ECO:0000256" key="1">
    <source>
        <dbReference type="SAM" id="MobiDB-lite"/>
    </source>
</evidence>
<feature type="region of interest" description="Disordered" evidence="1">
    <location>
        <begin position="191"/>
        <end position="226"/>
    </location>
</feature>
<reference evidence="4" key="1">
    <citation type="submission" date="2018-11" db="EMBL/GenBank/DDBJ databases">
        <authorList>
            <person name="Grassa J C."/>
        </authorList>
    </citation>
    <scope>NUCLEOTIDE SEQUENCE [LARGE SCALE GENOMIC DNA]</scope>
</reference>
<organism evidence="4 5">
    <name type="scientific">Cannabis sativa</name>
    <name type="common">Hemp</name>
    <name type="synonym">Marijuana</name>
    <dbReference type="NCBI Taxonomy" id="3483"/>
    <lineage>
        <taxon>Eukaryota</taxon>
        <taxon>Viridiplantae</taxon>
        <taxon>Streptophyta</taxon>
        <taxon>Embryophyta</taxon>
        <taxon>Tracheophyta</taxon>
        <taxon>Spermatophyta</taxon>
        <taxon>Magnoliopsida</taxon>
        <taxon>eudicotyledons</taxon>
        <taxon>Gunneridae</taxon>
        <taxon>Pentapetalae</taxon>
        <taxon>rosids</taxon>
        <taxon>fabids</taxon>
        <taxon>Rosales</taxon>
        <taxon>Cannabaceae</taxon>
        <taxon>Cannabis</taxon>
    </lineage>
</organism>
<dbReference type="Pfam" id="PF14244">
    <property type="entry name" value="Retrotran_gag_3"/>
    <property type="match status" value="1"/>
</dbReference>
<dbReference type="EnsemblPlants" id="evm.model.05.920">
    <property type="protein sequence ID" value="cds.evm.model.05.920"/>
    <property type="gene ID" value="evm.TU.05.920"/>
</dbReference>
<dbReference type="EMBL" id="UZAU01000474">
    <property type="status" value="NOT_ANNOTATED_CDS"/>
    <property type="molecule type" value="Genomic_DNA"/>
</dbReference>
<feature type="domain" description="Reverse transcriptase Ty1/copia-type" evidence="2">
    <location>
        <begin position="307"/>
        <end position="355"/>
    </location>
</feature>
<evidence type="ECO:0008006" key="6">
    <source>
        <dbReference type="Google" id="ProtNLM"/>
    </source>
</evidence>
<dbReference type="PANTHER" id="PTHR37610:SF97">
    <property type="entry name" value="RETROTRANSPOSON GAG DOMAIN-CONTAINING PROTEIN"/>
    <property type="match status" value="1"/>
</dbReference>
<sequence length="443" mass="49919">MVSEVNFGRCLELGSSTTTTTRAKCRAHSKSSIVTTSTFFKLSSSIRRCEKSILSEHADHPSLALATPILIDRNFQPWKRDFKLSIGTRNKILFLDGSFPQPSPNDPLFSFWIWCNQMVMSWILHSVSPDIKSSIMYMDIASQMWTELNNRFNQGNGPRIFELNESIIFLNQGHLKDKCYFLQGFPPDYGNRKSNDQSASTSRKPTNQNNNHATSQASQVSSPCKEINPSQLTNDQCQQSISMLSQQLQLATSTSTEAVSATNFSGTSQTSKIGIAEKLGNLYYIKEEITPANSLHISCNVHHDNQWHNQQHGIDYFDTYAPVAKFNTLKLLLALAVIKNWHLHHMDINNAFLHGLEVDHSDKGISVSHEPFTLQLVQETGYLGAKLVSTPMEPNTRLSRDNGEPLPDSTIYRSLIRKLTYLTISKPDINFAVNKLSQYLQCP</sequence>
<evidence type="ECO:0000313" key="5">
    <source>
        <dbReference type="Proteomes" id="UP000596661"/>
    </source>
</evidence>
<keyword evidence="5" id="KW-1185">Reference proteome</keyword>
<dbReference type="PANTHER" id="PTHR37610">
    <property type="entry name" value="CCHC-TYPE DOMAIN-CONTAINING PROTEIN"/>
    <property type="match status" value="1"/>
</dbReference>
<dbReference type="InterPro" id="IPR029472">
    <property type="entry name" value="Copia-like_N"/>
</dbReference>
<protein>
    <recommendedName>
        <fullName evidence="6">Reverse transcriptase Ty1/copia-type domain-containing protein</fullName>
    </recommendedName>
</protein>
<feature type="domain" description="Retrotransposon Copia-like N-terminal" evidence="3">
    <location>
        <begin position="57"/>
        <end position="102"/>
    </location>
</feature>
<dbReference type="Proteomes" id="UP000596661">
    <property type="component" value="Chromosome 5"/>
</dbReference>
<dbReference type="AlphaFoldDB" id="A0A803PSF8"/>
<evidence type="ECO:0000259" key="3">
    <source>
        <dbReference type="Pfam" id="PF14244"/>
    </source>
</evidence>
<name>A0A803PSF8_CANSA</name>
<proteinExistence type="predicted"/>
<dbReference type="Gramene" id="evm.model.05.920">
    <property type="protein sequence ID" value="cds.evm.model.05.920"/>
    <property type="gene ID" value="evm.TU.05.920"/>
</dbReference>
<accession>A0A803PSF8</accession>
<dbReference type="InterPro" id="IPR013103">
    <property type="entry name" value="RVT_2"/>
</dbReference>
<evidence type="ECO:0000313" key="4">
    <source>
        <dbReference type="EnsemblPlants" id="cds.evm.model.05.920"/>
    </source>
</evidence>
<dbReference type="Pfam" id="PF07727">
    <property type="entry name" value="RVT_2"/>
    <property type="match status" value="1"/>
</dbReference>
<reference evidence="4" key="2">
    <citation type="submission" date="2021-03" db="UniProtKB">
        <authorList>
            <consortium name="EnsemblPlants"/>
        </authorList>
    </citation>
    <scope>IDENTIFICATION</scope>
</reference>
<feature type="compositionally biased region" description="Polar residues" evidence="1">
    <location>
        <begin position="196"/>
        <end position="226"/>
    </location>
</feature>